<comment type="caution">
    <text evidence="2">The sequence shown here is derived from an EMBL/GenBank/DDBJ whole genome shotgun (WGS) entry which is preliminary data.</text>
</comment>
<sequence length="176" mass="20023">MNDIEAQASDWLSSESRMQLEDAAIIHLNCGPAETFLPGKPKIRGEACNRTRQPWATTEGRSGRGHEERNLHAAQINRVMIQWHPRNLKWTTRPMYSSSEGSDSVPRKAETHRSTQVELAGEEGYRSCKWKDFRQAEVRHDKGANVYCPLQKTKFDSVASLQMISSMRGTIFGRYG</sequence>
<reference evidence="2" key="1">
    <citation type="submission" date="2020-02" db="EMBL/GenBank/DDBJ databases">
        <authorList>
            <person name="Palmer J.M."/>
        </authorList>
    </citation>
    <scope>NUCLEOTIDE SEQUENCE</scope>
    <source>
        <strain evidence="2">EPUS1.4</strain>
        <tissue evidence="2">Thallus</tissue>
    </source>
</reference>
<dbReference type="OrthoDB" id="10490398at2759"/>
<keyword evidence="3" id="KW-1185">Reference proteome</keyword>
<feature type="compositionally biased region" description="Basic and acidic residues" evidence="1">
    <location>
        <begin position="105"/>
        <end position="115"/>
    </location>
</feature>
<evidence type="ECO:0000256" key="1">
    <source>
        <dbReference type="SAM" id="MobiDB-lite"/>
    </source>
</evidence>
<dbReference type="EMBL" id="JAACFV010000112">
    <property type="protein sequence ID" value="KAF7505337.1"/>
    <property type="molecule type" value="Genomic_DNA"/>
</dbReference>
<gene>
    <name evidence="2" type="ORF">GJ744_001040</name>
</gene>
<name>A0A8H7ACS1_9EURO</name>
<protein>
    <submittedName>
        <fullName evidence="2">Uncharacterized protein</fullName>
    </submittedName>
</protein>
<evidence type="ECO:0000313" key="2">
    <source>
        <dbReference type="EMBL" id="KAF7505337.1"/>
    </source>
</evidence>
<evidence type="ECO:0000313" key="3">
    <source>
        <dbReference type="Proteomes" id="UP000606974"/>
    </source>
</evidence>
<proteinExistence type="predicted"/>
<accession>A0A8H7ACS1</accession>
<feature type="region of interest" description="Disordered" evidence="1">
    <location>
        <begin position="94"/>
        <end position="118"/>
    </location>
</feature>
<dbReference type="AlphaFoldDB" id="A0A8H7ACS1"/>
<dbReference type="Proteomes" id="UP000606974">
    <property type="component" value="Unassembled WGS sequence"/>
</dbReference>
<organism evidence="2 3">
    <name type="scientific">Endocarpon pusillum</name>
    <dbReference type="NCBI Taxonomy" id="364733"/>
    <lineage>
        <taxon>Eukaryota</taxon>
        <taxon>Fungi</taxon>
        <taxon>Dikarya</taxon>
        <taxon>Ascomycota</taxon>
        <taxon>Pezizomycotina</taxon>
        <taxon>Eurotiomycetes</taxon>
        <taxon>Chaetothyriomycetidae</taxon>
        <taxon>Verrucariales</taxon>
        <taxon>Verrucariaceae</taxon>
        <taxon>Endocarpon</taxon>
    </lineage>
</organism>